<feature type="coiled-coil region" evidence="1">
    <location>
        <begin position="8"/>
        <end position="35"/>
    </location>
</feature>
<evidence type="ECO:0000256" key="2">
    <source>
        <dbReference type="SAM" id="MobiDB-lite"/>
    </source>
</evidence>
<feature type="compositionally biased region" description="Acidic residues" evidence="2">
    <location>
        <begin position="395"/>
        <end position="405"/>
    </location>
</feature>
<dbReference type="EMBL" id="JAQQWE010000009">
    <property type="protein sequence ID" value="KAK7940861.1"/>
    <property type="molecule type" value="Genomic_DNA"/>
</dbReference>
<dbReference type="Proteomes" id="UP001391051">
    <property type="component" value="Unassembled WGS sequence"/>
</dbReference>
<feature type="region of interest" description="Disordered" evidence="2">
    <location>
        <begin position="147"/>
        <end position="569"/>
    </location>
</feature>
<evidence type="ECO:0008006" key="5">
    <source>
        <dbReference type="Google" id="ProtNLM"/>
    </source>
</evidence>
<organism evidence="3 4">
    <name type="scientific">Apiospora aurea</name>
    <dbReference type="NCBI Taxonomy" id="335848"/>
    <lineage>
        <taxon>Eukaryota</taxon>
        <taxon>Fungi</taxon>
        <taxon>Dikarya</taxon>
        <taxon>Ascomycota</taxon>
        <taxon>Pezizomycotina</taxon>
        <taxon>Sordariomycetes</taxon>
        <taxon>Xylariomycetidae</taxon>
        <taxon>Amphisphaeriales</taxon>
        <taxon>Apiosporaceae</taxon>
        <taxon>Apiospora</taxon>
    </lineage>
</organism>
<name>A0ABR1PV15_9PEZI</name>
<feature type="compositionally biased region" description="Polar residues" evidence="2">
    <location>
        <begin position="426"/>
        <end position="460"/>
    </location>
</feature>
<feature type="compositionally biased region" description="Polar residues" evidence="2">
    <location>
        <begin position="317"/>
        <end position="326"/>
    </location>
</feature>
<dbReference type="GeneID" id="92082532"/>
<accession>A0ABR1PV15</accession>
<feature type="compositionally biased region" description="Polar residues" evidence="2">
    <location>
        <begin position="167"/>
        <end position="186"/>
    </location>
</feature>
<feature type="region of interest" description="Disordered" evidence="2">
    <location>
        <begin position="584"/>
        <end position="641"/>
    </location>
</feature>
<keyword evidence="1" id="KW-0175">Coiled coil</keyword>
<comment type="caution">
    <text evidence="3">The sequence shown here is derived from an EMBL/GenBank/DDBJ whole genome shotgun (WGS) entry which is preliminary data.</text>
</comment>
<feature type="compositionally biased region" description="Low complexity" evidence="2">
    <location>
        <begin position="193"/>
        <end position="213"/>
    </location>
</feature>
<reference evidence="3 4" key="1">
    <citation type="submission" date="2023-01" db="EMBL/GenBank/DDBJ databases">
        <title>Analysis of 21 Apiospora genomes using comparative genomics revels a genus with tremendous synthesis potential of carbohydrate active enzymes and secondary metabolites.</title>
        <authorList>
            <person name="Sorensen T."/>
        </authorList>
    </citation>
    <scope>NUCLEOTIDE SEQUENCE [LARGE SCALE GENOMIC DNA]</scope>
    <source>
        <strain evidence="3 4">CBS 24483</strain>
    </source>
</reference>
<feature type="compositionally biased region" description="Acidic residues" evidence="2">
    <location>
        <begin position="496"/>
        <end position="516"/>
    </location>
</feature>
<evidence type="ECO:0000313" key="3">
    <source>
        <dbReference type="EMBL" id="KAK7940861.1"/>
    </source>
</evidence>
<protein>
    <recommendedName>
        <fullName evidence="5">Shugoshin C-terminal domain-containing protein</fullName>
    </recommendedName>
</protein>
<sequence>MDDATTLASDLLHKLGDLEQKVQDHRQEMATEFQRYSRSLLENATDHVSVQVEHAIRDSLHNYPAISPAFDQANPIKNNITCRAHDSKSAATADRSKRNKGSPPPILPHTSGTPAPDESPRSPHAREREFHGLFTPSYLTLLGAEKSNSRETLSPPTSPPALPHSPQIQESATPSPTKAKQNSQPSLPAVIDTRPTPTRRPTQDTVSSNTSDDSSVRNRRSALRRSSSSSTNKMQSPRRVRFEVEGGEVLPTMSPPTSPRFVEHLPSPLGIPESGDKAHNSGTIVEEDESSVSLLGSSPPSLPKKVSSTDRLKVLARTSNEDTSQWAVVGDSQDADDDDDMLVMGGLKPRPAKSQHKTTTSVGTGGYADQPHISQPPKLGDRGGEPTEQIVGQGEETDEEEDDDVLAMPALSSFKGRKKFSPLQPSPLSETVPKTQTPTPTITRQDSASSEPLVLHSNSHGHAEEEEMFDWDSDETEPTSKSKRNGNVQEPKKYLEEEEEEEEVNGQEATSMEESENDKSPVTLFATSPAVSIQKPNSIATPQTSTPSRTSAASIGSFRGRPFSMSSVKDSEVIRRASELGNMSSFVGSVDGRSGLDESSSYRPARGQSSGTPKSFSERLMMEDLIEAHEGSADANPGKSN</sequence>
<feature type="compositionally biased region" description="Basic and acidic residues" evidence="2">
    <location>
        <begin position="616"/>
        <end position="632"/>
    </location>
</feature>
<dbReference type="RefSeq" id="XP_066693613.1">
    <property type="nucleotide sequence ID" value="XM_066849470.1"/>
</dbReference>
<evidence type="ECO:0000256" key="1">
    <source>
        <dbReference type="SAM" id="Coils"/>
    </source>
</evidence>
<gene>
    <name evidence="3" type="ORF">PG986_013248</name>
</gene>
<evidence type="ECO:0000313" key="4">
    <source>
        <dbReference type="Proteomes" id="UP001391051"/>
    </source>
</evidence>
<feature type="compositionally biased region" description="Low complexity" evidence="2">
    <location>
        <begin position="291"/>
        <end position="306"/>
    </location>
</feature>
<feature type="region of interest" description="Disordered" evidence="2">
    <location>
        <begin position="85"/>
        <end position="125"/>
    </location>
</feature>
<feature type="compositionally biased region" description="Polar residues" evidence="2">
    <location>
        <begin position="525"/>
        <end position="554"/>
    </location>
</feature>
<proteinExistence type="predicted"/>
<keyword evidence="4" id="KW-1185">Reference proteome</keyword>
<feature type="compositionally biased region" description="Polar residues" evidence="2">
    <location>
        <begin position="597"/>
        <end position="615"/>
    </location>
</feature>
<feature type="compositionally biased region" description="Acidic residues" evidence="2">
    <location>
        <begin position="464"/>
        <end position="477"/>
    </location>
</feature>